<dbReference type="Gene3D" id="1.10.150.20">
    <property type="entry name" value="5' to 3' exonuclease, C-terminal subdomain"/>
    <property type="match status" value="2"/>
</dbReference>
<dbReference type="SUPFAM" id="SSF50249">
    <property type="entry name" value="Nucleic acid-binding proteins"/>
    <property type="match status" value="1"/>
</dbReference>
<dbReference type="FunFam" id="2.40.50.140:FF:000012">
    <property type="entry name" value="DNA ligase"/>
    <property type="match status" value="1"/>
</dbReference>
<dbReference type="CDD" id="cd00114">
    <property type="entry name" value="LIGANc"/>
    <property type="match status" value="1"/>
</dbReference>
<evidence type="ECO:0000256" key="7">
    <source>
        <dbReference type="ARBA" id="ARBA00022763"/>
    </source>
</evidence>
<feature type="binding site" evidence="15">
    <location>
        <position position="429"/>
    </location>
    <ligand>
        <name>Zn(2+)</name>
        <dbReference type="ChEBI" id="CHEBI:29105"/>
    </ligand>
</feature>
<protein>
    <recommendedName>
        <fullName evidence="3 15">DNA ligase</fullName>
        <ecNumber evidence="2 15">6.5.1.2</ecNumber>
    </recommendedName>
    <alternativeName>
        <fullName evidence="15">Polydeoxyribonucleotide synthase [NAD(+)]</fullName>
    </alternativeName>
</protein>
<dbReference type="PIRSF" id="PIRSF001604">
    <property type="entry name" value="LigA"/>
    <property type="match status" value="1"/>
</dbReference>
<evidence type="ECO:0000256" key="16">
    <source>
        <dbReference type="RuleBase" id="RU000618"/>
    </source>
</evidence>
<keyword evidence="4 15" id="KW-0436">Ligase</keyword>
<dbReference type="SUPFAM" id="SSF56091">
    <property type="entry name" value="DNA ligase/mRNA capping enzyme, catalytic domain"/>
    <property type="match status" value="1"/>
</dbReference>
<dbReference type="Pfam" id="PF03119">
    <property type="entry name" value="DNA_ligase_ZBD"/>
    <property type="match status" value="1"/>
</dbReference>
<accession>A0A948TI60</accession>
<dbReference type="Pfam" id="PF01653">
    <property type="entry name" value="DNA_ligase_aden"/>
    <property type="match status" value="1"/>
</dbReference>
<dbReference type="GO" id="GO:0003911">
    <property type="term" value="F:DNA ligase (NAD+) activity"/>
    <property type="evidence" value="ECO:0007669"/>
    <property type="project" value="UniProtKB-UniRule"/>
</dbReference>
<dbReference type="EMBL" id="JAHLFS010000010">
    <property type="protein sequence ID" value="MBU3851215.1"/>
    <property type="molecule type" value="Genomic_DNA"/>
</dbReference>
<evidence type="ECO:0000256" key="6">
    <source>
        <dbReference type="ARBA" id="ARBA00022723"/>
    </source>
</evidence>
<dbReference type="GO" id="GO:0005829">
    <property type="term" value="C:cytosol"/>
    <property type="evidence" value="ECO:0007669"/>
    <property type="project" value="TreeGrafter"/>
</dbReference>
<keyword evidence="6 15" id="KW-0479">Metal-binding</keyword>
<dbReference type="NCBIfam" id="TIGR00575">
    <property type="entry name" value="dnlj"/>
    <property type="match status" value="1"/>
</dbReference>
<dbReference type="Pfam" id="PF03120">
    <property type="entry name" value="OB_DNA_ligase"/>
    <property type="match status" value="1"/>
</dbReference>
<dbReference type="InterPro" id="IPR001357">
    <property type="entry name" value="BRCT_dom"/>
</dbReference>
<dbReference type="InterPro" id="IPR004149">
    <property type="entry name" value="Znf_DNAligase_C4"/>
</dbReference>
<dbReference type="Gene3D" id="2.40.50.140">
    <property type="entry name" value="Nucleic acid-binding proteins"/>
    <property type="match status" value="1"/>
</dbReference>
<dbReference type="EC" id="6.5.1.2" evidence="2 15"/>
<dbReference type="InterPro" id="IPR004150">
    <property type="entry name" value="NAD_DNA_ligase_OB"/>
</dbReference>
<dbReference type="Pfam" id="PF00533">
    <property type="entry name" value="BRCT"/>
    <property type="match status" value="1"/>
</dbReference>
<feature type="binding site" evidence="15">
    <location>
        <position position="293"/>
    </location>
    <ligand>
        <name>NAD(+)</name>
        <dbReference type="ChEBI" id="CHEBI:57540"/>
    </ligand>
</feature>
<dbReference type="Proteomes" id="UP000777303">
    <property type="component" value="Unassembled WGS sequence"/>
</dbReference>
<evidence type="ECO:0000256" key="8">
    <source>
        <dbReference type="ARBA" id="ARBA00022833"/>
    </source>
</evidence>
<feature type="binding site" evidence="15">
    <location>
        <begin position="42"/>
        <end position="46"/>
    </location>
    <ligand>
        <name>NAD(+)</name>
        <dbReference type="ChEBI" id="CHEBI:57540"/>
    </ligand>
</feature>
<dbReference type="CDD" id="cd17748">
    <property type="entry name" value="BRCT_DNA_ligase_like"/>
    <property type="match status" value="1"/>
</dbReference>
<dbReference type="Gene3D" id="3.30.470.30">
    <property type="entry name" value="DNA ligase/mRNA capping enzyme"/>
    <property type="match status" value="1"/>
</dbReference>
<comment type="cofactor">
    <cofactor evidence="15">
        <name>Mg(2+)</name>
        <dbReference type="ChEBI" id="CHEBI:18420"/>
    </cofactor>
    <cofactor evidence="15">
        <name>Mn(2+)</name>
        <dbReference type="ChEBI" id="CHEBI:29035"/>
    </cofactor>
</comment>
<dbReference type="PROSITE" id="PS50172">
    <property type="entry name" value="BRCT"/>
    <property type="match status" value="1"/>
</dbReference>
<dbReference type="FunFam" id="1.10.150.20:FF:000007">
    <property type="entry name" value="DNA ligase"/>
    <property type="match status" value="1"/>
</dbReference>
<dbReference type="InterPro" id="IPR013839">
    <property type="entry name" value="DNAligase_adenylation"/>
</dbReference>
<evidence type="ECO:0000256" key="12">
    <source>
        <dbReference type="ARBA" id="ARBA00023211"/>
    </source>
</evidence>
<dbReference type="Gene3D" id="1.10.287.610">
    <property type="entry name" value="Helix hairpin bin"/>
    <property type="match status" value="1"/>
</dbReference>
<keyword evidence="5 15" id="KW-0235">DNA replication</keyword>
<evidence type="ECO:0000256" key="14">
    <source>
        <dbReference type="ARBA" id="ARBA00060881"/>
    </source>
</evidence>
<dbReference type="InterPro" id="IPR001679">
    <property type="entry name" value="DNA_ligase"/>
</dbReference>
<dbReference type="SMART" id="SM00532">
    <property type="entry name" value="LIGANc"/>
    <property type="match status" value="1"/>
</dbReference>
<comment type="function">
    <text evidence="1 15">DNA ligase that catalyzes the formation of phosphodiester linkages between 5'-phosphoryl and 3'-hydroxyl groups in double-stranded DNA using NAD as a coenzyme and as the energy source for the reaction. It is essential for DNA replication and repair of damaged DNA.</text>
</comment>
<comment type="catalytic activity">
    <reaction evidence="13 15 16">
        <text>NAD(+) + (deoxyribonucleotide)n-3'-hydroxyl + 5'-phospho-(deoxyribonucleotide)m = (deoxyribonucleotide)n+m + AMP + beta-nicotinamide D-nucleotide.</text>
        <dbReference type="EC" id="6.5.1.2"/>
    </reaction>
</comment>
<evidence type="ECO:0000256" key="10">
    <source>
        <dbReference type="ARBA" id="ARBA00023027"/>
    </source>
</evidence>
<reference evidence="18" key="1">
    <citation type="journal article" date="2021" name="PeerJ">
        <title>Extensive microbial diversity within the chicken gut microbiome revealed by metagenomics and culture.</title>
        <authorList>
            <person name="Gilroy R."/>
            <person name="Ravi A."/>
            <person name="Getino M."/>
            <person name="Pursley I."/>
            <person name="Horton D.L."/>
            <person name="Alikhan N.F."/>
            <person name="Baker D."/>
            <person name="Gharbi K."/>
            <person name="Hall N."/>
            <person name="Watson M."/>
            <person name="Adriaenssens E.M."/>
            <person name="Foster-Nyarko E."/>
            <person name="Jarju S."/>
            <person name="Secka A."/>
            <person name="Antonio M."/>
            <person name="Oren A."/>
            <person name="Chaudhuri R.R."/>
            <person name="La Ragione R."/>
            <person name="Hildebrand F."/>
            <person name="Pallen M.J."/>
        </authorList>
    </citation>
    <scope>NUCLEOTIDE SEQUENCE</scope>
    <source>
        <strain evidence="18">F6-6636</strain>
    </source>
</reference>
<dbReference type="InterPro" id="IPR012340">
    <property type="entry name" value="NA-bd_OB-fold"/>
</dbReference>
<dbReference type="PANTHER" id="PTHR23389:SF9">
    <property type="entry name" value="DNA LIGASE"/>
    <property type="match status" value="1"/>
</dbReference>
<dbReference type="FunFam" id="3.30.470.30:FF:000001">
    <property type="entry name" value="DNA ligase"/>
    <property type="match status" value="1"/>
</dbReference>
<feature type="active site" description="N6-AMP-lysine intermediate" evidence="15">
    <location>
        <position position="123"/>
    </location>
</feature>
<evidence type="ECO:0000256" key="2">
    <source>
        <dbReference type="ARBA" id="ARBA00012722"/>
    </source>
</evidence>
<keyword evidence="9 15" id="KW-0460">Magnesium</keyword>
<dbReference type="PANTHER" id="PTHR23389">
    <property type="entry name" value="CHROMOSOME TRANSMISSION FIDELITY FACTOR 18"/>
    <property type="match status" value="1"/>
</dbReference>
<comment type="similarity">
    <text evidence="14 15">Belongs to the NAD-dependent DNA ligase family. LigA subfamily.</text>
</comment>
<evidence type="ECO:0000256" key="1">
    <source>
        <dbReference type="ARBA" id="ARBA00004067"/>
    </source>
</evidence>
<feature type="binding site" evidence="15">
    <location>
        <position position="411"/>
    </location>
    <ligand>
        <name>Zn(2+)</name>
        <dbReference type="ChEBI" id="CHEBI:29105"/>
    </ligand>
</feature>
<dbReference type="SUPFAM" id="SSF47781">
    <property type="entry name" value="RuvA domain 2-like"/>
    <property type="match status" value="1"/>
</dbReference>
<dbReference type="Pfam" id="PF12826">
    <property type="entry name" value="HHH_2"/>
    <property type="match status" value="1"/>
</dbReference>
<dbReference type="HAMAP" id="MF_01588">
    <property type="entry name" value="DNA_ligase_A"/>
    <property type="match status" value="1"/>
</dbReference>
<evidence type="ECO:0000256" key="11">
    <source>
        <dbReference type="ARBA" id="ARBA00023204"/>
    </source>
</evidence>
<dbReference type="NCBIfam" id="NF005932">
    <property type="entry name" value="PRK07956.1"/>
    <property type="match status" value="1"/>
</dbReference>
<evidence type="ECO:0000256" key="9">
    <source>
        <dbReference type="ARBA" id="ARBA00022842"/>
    </source>
</evidence>
<evidence type="ECO:0000256" key="4">
    <source>
        <dbReference type="ARBA" id="ARBA00022598"/>
    </source>
</evidence>
<dbReference type="AlphaFoldDB" id="A0A948TI60"/>
<reference evidence="18" key="2">
    <citation type="submission" date="2021-04" db="EMBL/GenBank/DDBJ databases">
        <authorList>
            <person name="Gilroy R."/>
        </authorList>
    </citation>
    <scope>NUCLEOTIDE SEQUENCE</scope>
    <source>
        <strain evidence="18">F6-6636</strain>
    </source>
</reference>
<dbReference type="Gene3D" id="6.20.10.30">
    <property type="match status" value="1"/>
</dbReference>
<dbReference type="InterPro" id="IPR013840">
    <property type="entry name" value="DNAligase_N"/>
</dbReference>
<dbReference type="GO" id="GO:0006260">
    <property type="term" value="P:DNA replication"/>
    <property type="evidence" value="ECO:0007669"/>
    <property type="project" value="UniProtKB-KW"/>
</dbReference>
<dbReference type="GO" id="GO:0046872">
    <property type="term" value="F:metal ion binding"/>
    <property type="evidence" value="ECO:0007669"/>
    <property type="project" value="UniProtKB-KW"/>
</dbReference>
<feature type="domain" description="BRCT" evidence="17">
    <location>
        <begin position="602"/>
        <end position="681"/>
    </location>
</feature>
<dbReference type="InterPro" id="IPR018239">
    <property type="entry name" value="DNA_ligase_AS"/>
</dbReference>
<evidence type="ECO:0000256" key="13">
    <source>
        <dbReference type="ARBA" id="ARBA00034005"/>
    </source>
</evidence>
<keyword evidence="10 15" id="KW-0520">NAD</keyword>
<feature type="binding site" evidence="15">
    <location>
        <position position="121"/>
    </location>
    <ligand>
        <name>NAD(+)</name>
        <dbReference type="ChEBI" id="CHEBI:57540"/>
    </ligand>
</feature>
<comment type="caution">
    <text evidence="18">The sequence shown here is derived from an EMBL/GenBank/DDBJ whole genome shotgun (WGS) entry which is preliminary data.</text>
</comment>
<proteinExistence type="inferred from homology"/>
<feature type="binding site" evidence="15">
    <location>
        <begin position="91"/>
        <end position="92"/>
    </location>
    <ligand>
        <name>NAD(+)</name>
        <dbReference type="ChEBI" id="CHEBI:57540"/>
    </ligand>
</feature>
<dbReference type="SMART" id="SM00292">
    <property type="entry name" value="BRCT"/>
    <property type="match status" value="1"/>
</dbReference>
<dbReference type="InterPro" id="IPR041663">
    <property type="entry name" value="DisA/LigA_HHH"/>
</dbReference>
<dbReference type="InterPro" id="IPR036420">
    <property type="entry name" value="BRCT_dom_sf"/>
</dbReference>
<feature type="binding site" evidence="15">
    <location>
        <position position="434"/>
    </location>
    <ligand>
        <name>Zn(2+)</name>
        <dbReference type="ChEBI" id="CHEBI:29105"/>
    </ligand>
</feature>
<feature type="binding site" evidence="15">
    <location>
        <position position="317"/>
    </location>
    <ligand>
        <name>NAD(+)</name>
        <dbReference type="ChEBI" id="CHEBI:57540"/>
    </ligand>
</feature>
<evidence type="ECO:0000259" key="17">
    <source>
        <dbReference type="PROSITE" id="PS50172"/>
    </source>
</evidence>
<dbReference type="GO" id="GO:0006281">
    <property type="term" value="P:DNA repair"/>
    <property type="evidence" value="ECO:0007669"/>
    <property type="project" value="UniProtKB-KW"/>
</dbReference>
<dbReference type="InterPro" id="IPR010994">
    <property type="entry name" value="RuvA_2-like"/>
</dbReference>
<feature type="binding site" evidence="15">
    <location>
        <position position="178"/>
    </location>
    <ligand>
        <name>NAD(+)</name>
        <dbReference type="ChEBI" id="CHEBI:57540"/>
    </ligand>
</feature>
<gene>
    <name evidence="15 18" type="primary">ligA</name>
    <name evidence="18" type="ORF">H9901_00670</name>
</gene>
<dbReference type="PROSITE" id="PS01056">
    <property type="entry name" value="DNA_LIGASE_N2"/>
    <property type="match status" value="1"/>
</dbReference>
<keyword evidence="11 15" id="KW-0234">DNA repair</keyword>
<dbReference type="InterPro" id="IPR033136">
    <property type="entry name" value="DNA_ligase_CS"/>
</dbReference>
<dbReference type="PROSITE" id="PS01055">
    <property type="entry name" value="DNA_LIGASE_N1"/>
    <property type="match status" value="1"/>
</dbReference>
<keyword evidence="12 15" id="KW-0464">Manganese</keyword>
<sequence length="681" mass="75730">MLDKPIAAYSEQEAAATAAKLRDKLNQWRYEYYTLDRPTVEDHVYDEVYRDLQELENKYPQIITPDSPTQRVGDVILSGFEKVQHPIPMLSMGDVFSYDELRDFDTKLRKNAQTDISYSVELKIDGLAIDLVYENGIFIQGSTRGDGHVGEDITQNLKTIPSIPLKLNEPVSVEVRGECYMPKEAFAKLNARQEEDGKAPFANPRNAAAGSLRQLNPRITASRKLSTWIYTLVTDEADVTTQSQALTRLQQLGFKVDQMRCVCHTIDEVIAFIEKYQAQRDQLPYGIDGIVLKVNSLAVQKQLGNTVKVPRWEIAYKFPPEEVQTKIKDIVWTVGRTGVVTPTAIMTPVQLAGTTVAKATLHNGDMIKQKDIRIGDTVLLHKAGDIIPEVSQVVLSKRPANSQAYVIPDKCPSCHSKLVHLDDEVALRCINPMCPAQIQEQLTHFASRDAMNIDGLGPQIIEKLFQKGLVHDVADLYQLTAAEIAPVLLKRVPTDLSKSKSINNLLTAIERSRHNSVEHLIYGLGIRHVGLKAARILAIHFHDLPTLMKASNAEIAAINGMGQVVADTLVTYFNDKQVKILVAELAAAGVNLKYQTDDEPVITNSFFSGKTIVLTGALQHFTRRQLTDRLTHMGAKVTSSVSKKTDLVIVGADPGSKFDKAQTLHIQIMTEDELLAQLNEN</sequence>
<evidence type="ECO:0000256" key="15">
    <source>
        <dbReference type="HAMAP-Rule" id="MF_01588"/>
    </source>
</evidence>
<evidence type="ECO:0000313" key="18">
    <source>
        <dbReference type="EMBL" id="MBU3851215.1"/>
    </source>
</evidence>
<dbReference type="SUPFAM" id="SSF52113">
    <property type="entry name" value="BRCT domain"/>
    <property type="match status" value="1"/>
</dbReference>
<feature type="binding site" evidence="15">
    <location>
        <position position="144"/>
    </location>
    <ligand>
        <name>NAD(+)</name>
        <dbReference type="ChEBI" id="CHEBI:57540"/>
    </ligand>
</feature>
<dbReference type="Gene3D" id="3.40.50.10190">
    <property type="entry name" value="BRCT domain"/>
    <property type="match status" value="1"/>
</dbReference>
<organism evidence="18 19">
    <name type="scientific">Candidatus Paralactobacillus gallistercoris</name>
    <dbReference type="NCBI Taxonomy" id="2838724"/>
    <lineage>
        <taxon>Bacteria</taxon>
        <taxon>Bacillati</taxon>
        <taxon>Bacillota</taxon>
        <taxon>Bacilli</taxon>
        <taxon>Lactobacillales</taxon>
        <taxon>Lactobacillaceae</taxon>
        <taxon>Lactobacillus</taxon>
    </lineage>
</organism>
<feature type="binding site" evidence="15">
    <location>
        <position position="414"/>
    </location>
    <ligand>
        <name>Zn(2+)</name>
        <dbReference type="ChEBI" id="CHEBI:29105"/>
    </ligand>
</feature>
<evidence type="ECO:0000313" key="19">
    <source>
        <dbReference type="Proteomes" id="UP000777303"/>
    </source>
</evidence>
<evidence type="ECO:0000256" key="5">
    <source>
        <dbReference type="ARBA" id="ARBA00022705"/>
    </source>
</evidence>
<keyword evidence="7 15" id="KW-0227">DNA damage</keyword>
<evidence type="ECO:0000256" key="3">
    <source>
        <dbReference type="ARBA" id="ARBA00013308"/>
    </source>
</evidence>
<name>A0A948TI60_9LACO</name>
<keyword evidence="8 15" id="KW-0862">Zinc</keyword>